<dbReference type="Proteomes" id="UP000033847">
    <property type="component" value="Unassembled WGS sequence"/>
</dbReference>
<evidence type="ECO:0000259" key="1">
    <source>
        <dbReference type="PROSITE" id="PS51736"/>
    </source>
</evidence>
<sequence length="397" mass="46482">MQELADRERLNIVEVKKESHSAKISGTRPLFLEILKEINLERYNAILSWSPDRLSRNAGDLGSLVDLMDRKKLVHIKTYSQSFTDNPNEKFLLMILCSQAKLENDNRSLHVQRGIRNKCEQGWRPCPAPLGYINYSHEGTKKVMLDKEVAPYIKELFELVAHANYSGRDLREHLKEDKNLRDLTNKKIPLSMIYSTLKNPFYYGEFEYPRGSGKWYKGKHPSIVEKWLFDVVQRKLITCKKSKRGSTFFIFKHTFKCAYCGANFVGEQKEKSLKSGKRRIYTYYRCSRQIDPNCQEPYVNENELIGELINYVGLIENKKDSNLHLNSKIRGRMEKYTKLRESLLASKEVYISDKVTFTEYFKYIIYNGANEEKQEAIETLKLPLFIHNKTVYTHPLG</sequence>
<dbReference type="PROSITE" id="PS51737">
    <property type="entry name" value="RECOMBINASE_DNA_BIND"/>
    <property type="match status" value="1"/>
</dbReference>
<dbReference type="InterPro" id="IPR036162">
    <property type="entry name" value="Resolvase-like_N_sf"/>
</dbReference>
<evidence type="ECO:0000313" key="4">
    <source>
        <dbReference type="Proteomes" id="UP000033847"/>
    </source>
</evidence>
<dbReference type="PROSITE" id="PS51736">
    <property type="entry name" value="RECOMBINASES_3"/>
    <property type="match status" value="1"/>
</dbReference>
<dbReference type="SMART" id="SM00857">
    <property type="entry name" value="Resolvase"/>
    <property type="match status" value="1"/>
</dbReference>
<name>A0A0G0YM12_UNCKA</name>
<dbReference type="EMBL" id="LCCU01000012">
    <property type="protein sequence ID" value="KKS37715.1"/>
    <property type="molecule type" value="Genomic_DNA"/>
</dbReference>
<evidence type="ECO:0000313" key="3">
    <source>
        <dbReference type="EMBL" id="KKS37715.1"/>
    </source>
</evidence>
<organism evidence="3 4">
    <name type="scientific">candidate division WWE3 bacterium GW2011_GWF1_42_14</name>
    <dbReference type="NCBI Taxonomy" id="1619138"/>
    <lineage>
        <taxon>Bacteria</taxon>
        <taxon>Katanobacteria</taxon>
    </lineage>
</organism>
<evidence type="ECO:0000259" key="2">
    <source>
        <dbReference type="PROSITE" id="PS51737"/>
    </source>
</evidence>
<dbReference type="PANTHER" id="PTHR30461:SF23">
    <property type="entry name" value="DNA RECOMBINASE-RELATED"/>
    <property type="match status" value="1"/>
</dbReference>
<dbReference type="InterPro" id="IPR006119">
    <property type="entry name" value="Resolv_N"/>
</dbReference>
<accession>A0A0G0YM12</accession>
<dbReference type="SUPFAM" id="SSF53041">
    <property type="entry name" value="Resolvase-like"/>
    <property type="match status" value="1"/>
</dbReference>
<dbReference type="CDD" id="cd00338">
    <property type="entry name" value="Ser_Recombinase"/>
    <property type="match status" value="1"/>
</dbReference>
<feature type="domain" description="Recombinase" evidence="2">
    <location>
        <begin position="129"/>
        <end position="242"/>
    </location>
</feature>
<dbReference type="Pfam" id="PF13408">
    <property type="entry name" value="Zn_ribbon_recom"/>
    <property type="match status" value="1"/>
</dbReference>
<dbReference type="InterPro" id="IPR011109">
    <property type="entry name" value="DNA_bind_recombinase_dom"/>
</dbReference>
<protein>
    <submittedName>
        <fullName evidence="3">Site-specific recombinase</fullName>
    </submittedName>
</protein>
<dbReference type="GO" id="GO:0003677">
    <property type="term" value="F:DNA binding"/>
    <property type="evidence" value="ECO:0007669"/>
    <property type="project" value="InterPro"/>
</dbReference>
<dbReference type="InterPro" id="IPR038109">
    <property type="entry name" value="DNA_bind_recomb_sf"/>
</dbReference>
<dbReference type="InterPro" id="IPR025827">
    <property type="entry name" value="Zn_ribbon_recom_dom"/>
</dbReference>
<dbReference type="GO" id="GO:0000150">
    <property type="term" value="F:DNA strand exchange activity"/>
    <property type="evidence" value="ECO:0007669"/>
    <property type="project" value="InterPro"/>
</dbReference>
<reference evidence="3 4" key="1">
    <citation type="journal article" date="2015" name="Nature">
        <title>rRNA introns, odd ribosomes, and small enigmatic genomes across a large radiation of phyla.</title>
        <authorList>
            <person name="Brown C.T."/>
            <person name="Hug L.A."/>
            <person name="Thomas B.C."/>
            <person name="Sharon I."/>
            <person name="Castelle C.J."/>
            <person name="Singh A."/>
            <person name="Wilkins M.J."/>
            <person name="Williams K.H."/>
            <person name="Banfield J.F."/>
        </authorList>
    </citation>
    <scope>NUCLEOTIDE SEQUENCE [LARGE SCALE GENOMIC DNA]</scope>
</reference>
<dbReference type="Pfam" id="PF00239">
    <property type="entry name" value="Resolvase"/>
    <property type="match status" value="1"/>
</dbReference>
<dbReference type="Pfam" id="PF07508">
    <property type="entry name" value="Recombinase"/>
    <property type="match status" value="1"/>
</dbReference>
<dbReference type="PANTHER" id="PTHR30461">
    <property type="entry name" value="DNA-INVERTASE FROM LAMBDOID PROPHAGE"/>
    <property type="match status" value="1"/>
</dbReference>
<dbReference type="Gene3D" id="3.40.50.1390">
    <property type="entry name" value="Resolvase, N-terminal catalytic domain"/>
    <property type="match status" value="1"/>
</dbReference>
<gene>
    <name evidence="3" type="ORF">UV00_C0012G0014</name>
</gene>
<dbReference type="Gene3D" id="3.90.1750.20">
    <property type="entry name" value="Putative Large Serine Recombinase, Chain B, Domain 2"/>
    <property type="match status" value="1"/>
</dbReference>
<comment type="caution">
    <text evidence="3">The sequence shown here is derived from an EMBL/GenBank/DDBJ whole genome shotgun (WGS) entry which is preliminary data.</text>
</comment>
<feature type="domain" description="Resolvase/invertase-type recombinase catalytic" evidence="1">
    <location>
        <begin position="1"/>
        <end position="122"/>
    </location>
</feature>
<dbReference type="AlphaFoldDB" id="A0A0G0YM12"/>
<proteinExistence type="predicted"/>
<dbReference type="InterPro" id="IPR050639">
    <property type="entry name" value="SSR_resolvase"/>
</dbReference>